<dbReference type="Gene3D" id="1.10.1200.10">
    <property type="entry name" value="ACP-like"/>
    <property type="match status" value="1"/>
</dbReference>
<dbReference type="Gene3D" id="3.30.559.30">
    <property type="entry name" value="Nonribosomal peptide synthetase, condensation domain"/>
    <property type="match status" value="1"/>
</dbReference>
<dbReference type="PROSITE" id="PS50075">
    <property type="entry name" value="CARRIER"/>
    <property type="match status" value="1"/>
</dbReference>
<protein>
    <submittedName>
        <fullName evidence="5">Condensation domain-containing protein</fullName>
    </submittedName>
</protein>
<evidence type="ECO:0000313" key="6">
    <source>
        <dbReference type="Proteomes" id="UP001522868"/>
    </source>
</evidence>
<dbReference type="Pfam" id="PF00668">
    <property type="entry name" value="Condensation"/>
    <property type="match status" value="1"/>
</dbReference>
<keyword evidence="2" id="KW-0596">Phosphopantetheine</keyword>
<evidence type="ECO:0000256" key="1">
    <source>
        <dbReference type="ARBA" id="ARBA00001957"/>
    </source>
</evidence>
<dbReference type="InterPro" id="IPR006162">
    <property type="entry name" value="Ppantetheine_attach_site"/>
</dbReference>
<dbReference type="InterPro" id="IPR020806">
    <property type="entry name" value="PKS_PP-bd"/>
</dbReference>
<evidence type="ECO:0000256" key="3">
    <source>
        <dbReference type="ARBA" id="ARBA00022553"/>
    </source>
</evidence>
<dbReference type="Pfam" id="PF01370">
    <property type="entry name" value="Epimerase"/>
    <property type="match status" value="1"/>
</dbReference>
<dbReference type="InterPro" id="IPR025110">
    <property type="entry name" value="AMP-bd_C"/>
</dbReference>
<dbReference type="InterPro" id="IPR045851">
    <property type="entry name" value="AMP-bd_C_sf"/>
</dbReference>
<dbReference type="RefSeq" id="WP_248634419.1">
    <property type="nucleotide sequence ID" value="NZ_JALPTH010000013.1"/>
</dbReference>
<dbReference type="SUPFAM" id="SSF52777">
    <property type="entry name" value="CoA-dependent acyltransferases"/>
    <property type="match status" value="2"/>
</dbReference>
<dbReference type="Pfam" id="PF13193">
    <property type="entry name" value="AMP-binding_C"/>
    <property type="match status" value="1"/>
</dbReference>
<dbReference type="SUPFAM" id="SSF47336">
    <property type="entry name" value="ACP-like"/>
    <property type="match status" value="1"/>
</dbReference>
<dbReference type="InterPro" id="IPR036736">
    <property type="entry name" value="ACP-like_sf"/>
</dbReference>
<gene>
    <name evidence="5" type="ORF">M1O15_15545</name>
</gene>
<name>A0ABT0IBT1_9ACTN</name>
<dbReference type="InterPro" id="IPR023213">
    <property type="entry name" value="CAT-like_dom_sf"/>
</dbReference>
<dbReference type="Proteomes" id="UP001522868">
    <property type="component" value="Unassembled WGS sequence"/>
</dbReference>
<comment type="caution">
    <text evidence="5">The sequence shown here is derived from an EMBL/GenBank/DDBJ whole genome shotgun (WGS) entry which is preliminary data.</text>
</comment>
<evidence type="ECO:0000259" key="4">
    <source>
        <dbReference type="PROSITE" id="PS50075"/>
    </source>
</evidence>
<evidence type="ECO:0000256" key="2">
    <source>
        <dbReference type="ARBA" id="ARBA00022450"/>
    </source>
</evidence>
<comment type="cofactor">
    <cofactor evidence="1">
        <name>pantetheine 4'-phosphate</name>
        <dbReference type="ChEBI" id="CHEBI:47942"/>
    </cofactor>
</comment>
<dbReference type="PANTHER" id="PTHR45527">
    <property type="entry name" value="NONRIBOSOMAL PEPTIDE SYNTHETASE"/>
    <property type="match status" value="1"/>
</dbReference>
<accession>A0ABT0IBT1</accession>
<dbReference type="InterPro" id="IPR001509">
    <property type="entry name" value="Epimerase_deHydtase"/>
</dbReference>
<reference evidence="5 6" key="1">
    <citation type="submission" date="2022-04" db="EMBL/GenBank/DDBJ databases">
        <title>Streptomyces sp. nov. LCR6-01 isolated from Lichen of Dirinaria sp.</title>
        <authorList>
            <person name="Kanchanasin P."/>
            <person name="Tanasupawat S."/>
            <person name="Phongsopitanun W."/>
        </authorList>
    </citation>
    <scope>NUCLEOTIDE SEQUENCE [LARGE SCALE GENOMIC DNA]</scope>
    <source>
        <strain evidence="5 6">LCR6-01</strain>
    </source>
</reference>
<dbReference type="SMART" id="SM00823">
    <property type="entry name" value="PKS_PP"/>
    <property type="match status" value="1"/>
</dbReference>
<keyword evidence="3" id="KW-0597">Phosphoprotein</keyword>
<dbReference type="InterPro" id="IPR036291">
    <property type="entry name" value="NAD(P)-bd_dom_sf"/>
</dbReference>
<dbReference type="Gene3D" id="3.30.559.10">
    <property type="entry name" value="Chloramphenicol acetyltransferase-like domain"/>
    <property type="match status" value="1"/>
</dbReference>
<dbReference type="Pfam" id="PF00550">
    <property type="entry name" value="PP-binding"/>
    <property type="match status" value="1"/>
</dbReference>
<dbReference type="SUPFAM" id="SSF56801">
    <property type="entry name" value="Acetyl-CoA synthetase-like"/>
    <property type="match status" value="1"/>
</dbReference>
<dbReference type="EMBL" id="JALPTH010000013">
    <property type="protein sequence ID" value="MCK8678779.1"/>
    <property type="molecule type" value="Genomic_DNA"/>
</dbReference>
<feature type="domain" description="Carrier" evidence="4">
    <location>
        <begin position="577"/>
        <end position="652"/>
    </location>
</feature>
<dbReference type="PANTHER" id="PTHR45527:SF1">
    <property type="entry name" value="FATTY ACID SYNTHASE"/>
    <property type="match status" value="1"/>
</dbReference>
<evidence type="ECO:0000313" key="5">
    <source>
        <dbReference type="EMBL" id="MCK8678779.1"/>
    </source>
</evidence>
<dbReference type="CDD" id="cd19531">
    <property type="entry name" value="LCL_NRPS-like"/>
    <property type="match status" value="1"/>
</dbReference>
<sequence length="974" mass="101060">MPAEHVSPSSSTAFQEELLRRARARRASVPVDAPGTAAAAVGERAPLSHAQHRMWLMERLGGTGDSYAVPFATRVRGALDLAALEAALTGLVARHSALRVRFREEAEAVEPYRQTPYQETLPAPERIALPVVRCEPAEAAELLAREARRPFDLAAGALPRALVLRHGERDHTVLVVFHHITIDGGSLETVATELAALYSAATSGGPAVLPGTPPQYLDHARREHAGAGGHEPGLRHWAERLAGAAPVSLPGPARGTSTGSVAVSRSLPASLPAELRELGTRHGATLFTVALAAAFASLHRLTGTDDLVIGVAGTHRRGSAMRGLVGLCVNTLPVRVDLGGDPAFATLLGRVREALLDAQHHGDVPFDLILGRLGAAARGGDGTGLVRVTADLPGEPVALRLPGTSGEYVDVPASTAKFDLSFCLLEGGPLDGGGLPAALVQYAGPALDEETGIALAEAHAAVLTSVAADPALPLSALPSVARPEEARSAHPAESVLRSHPQVAEAAVVAPPGGGPVLAYAVPCGVSAPPPAELRARLRTRLPSAQLPAAVMLLDAMPRTSDGSLDRAALPGLTGLPADASGPRAEAVTEGFRVLLGRTPEPDDDFFALGGHSLVAVQLAERLRAELRLPLTGLDILQARTPREISALLDAREAERTAAEAAKAAAPVSGRRRREGAVLVTGATGGVGAFVLRELAARGRPVLALARPESAHLLHGVGDGVEVVEGDLTDLDGLRAAVREADAVVHAACTFTRHEVDLAAMAAMTEAWRSGPFVFVSSVDAYGRPDAGEVAEGAPSVEPLSPYGRAKRDAEAMLLAVAGRGGRGGASALRAPLVWGPHERFRDQLRWGATGLLYQAAAEGRELAVPRRPGPAGRDWYGAPWVHAVALARAVAAALDAPVHGVANTVSGEVSWWDLATELVALTGGSGRVVESGSVHRDLDHVWRYRADRLAGALAPLPGEDWRTALAATAGAAGR</sequence>
<dbReference type="InterPro" id="IPR009081">
    <property type="entry name" value="PP-bd_ACP"/>
</dbReference>
<organism evidence="5 6">
    <name type="scientific">Streptomyces lichenis</name>
    <dbReference type="NCBI Taxonomy" id="2306967"/>
    <lineage>
        <taxon>Bacteria</taxon>
        <taxon>Bacillati</taxon>
        <taxon>Actinomycetota</taxon>
        <taxon>Actinomycetes</taxon>
        <taxon>Kitasatosporales</taxon>
        <taxon>Streptomycetaceae</taxon>
        <taxon>Streptomyces</taxon>
    </lineage>
</organism>
<dbReference type="SUPFAM" id="SSF51735">
    <property type="entry name" value="NAD(P)-binding Rossmann-fold domains"/>
    <property type="match status" value="1"/>
</dbReference>
<dbReference type="Gene3D" id="3.30.300.30">
    <property type="match status" value="1"/>
</dbReference>
<dbReference type="Gene3D" id="3.40.50.720">
    <property type="entry name" value="NAD(P)-binding Rossmann-like Domain"/>
    <property type="match status" value="1"/>
</dbReference>
<proteinExistence type="predicted"/>
<keyword evidence="6" id="KW-1185">Reference proteome</keyword>
<dbReference type="InterPro" id="IPR001242">
    <property type="entry name" value="Condensation_dom"/>
</dbReference>
<dbReference type="PROSITE" id="PS00012">
    <property type="entry name" value="PHOSPHOPANTETHEINE"/>
    <property type="match status" value="1"/>
</dbReference>